<comment type="subcellular location">
    <subcellularLocation>
        <location evidence="5">Cytoplasm</location>
    </subcellularLocation>
</comment>
<keyword evidence="4 5" id="KW-0503">Monooxygenase</keyword>
<dbReference type="PRINTS" id="PR00420">
    <property type="entry name" value="RNGMNOXGNASE"/>
</dbReference>
<dbReference type="Gene3D" id="3.50.50.60">
    <property type="entry name" value="FAD/NAD(P)-binding domain"/>
    <property type="match status" value="1"/>
</dbReference>
<keyword evidence="5" id="KW-0547">Nucleotide-binding</keyword>
<keyword evidence="5" id="KW-0963">Cytoplasm</keyword>
<evidence type="ECO:0000259" key="6">
    <source>
        <dbReference type="Pfam" id="PF01494"/>
    </source>
</evidence>
<protein>
    <recommendedName>
        <fullName evidence="5">Flavin-dependent monooxygenase</fullName>
    </recommendedName>
    <alternativeName>
        <fullName evidence="5">TetX monooxygenase</fullName>
        <shortName evidence="5">TetX</shortName>
        <ecNumber evidence="5">1.14.13.-</ecNumber>
    </alternativeName>
</protein>
<feature type="domain" description="FAD-binding" evidence="6">
    <location>
        <begin position="293"/>
        <end position="328"/>
    </location>
</feature>
<keyword evidence="5" id="KW-0521">NADP</keyword>
<feature type="binding site" evidence="5">
    <location>
        <position position="42"/>
    </location>
    <ligand>
        <name>NADPH</name>
        <dbReference type="ChEBI" id="CHEBI:57783"/>
    </ligand>
</feature>
<comment type="catalytic activity">
    <reaction evidence="5">
        <text>a tetracycline + NADPH + O2 + H(+) = an 11a-hydroxytetracycline + NADP(+) + H2O</text>
        <dbReference type="Rhea" id="RHEA:61444"/>
        <dbReference type="ChEBI" id="CHEBI:15377"/>
        <dbReference type="ChEBI" id="CHEBI:15378"/>
        <dbReference type="ChEBI" id="CHEBI:15379"/>
        <dbReference type="ChEBI" id="CHEBI:57783"/>
        <dbReference type="ChEBI" id="CHEBI:58349"/>
        <dbReference type="ChEBI" id="CHEBI:144644"/>
        <dbReference type="ChEBI" id="CHEBI:144645"/>
    </reaction>
</comment>
<dbReference type="EC" id="1.14.13.-" evidence="5"/>
<dbReference type="GO" id="GO:0046677">
    <property type="term" value="P:response to antibiotic"/>
    <property type="evidence" value="ECO:0007669"/>
    <property type="project" value="InterPro"/>
</dbReference>
<name>A0A172Z1C6_9PSED</name>
<dbReference type="KEGG" id="panr:A7J50_2904"/>
<dbReference type="STRING" id="219572.A7J50_2904"/>
<dbReference type="AlphaFoldDB" id="A0A172Z1C6"/>
<dbReference type="PANTHER" id="PTHR46972">
    <property type="entry name" value="MONOOXYGENASE ASQM-RELATED"/>
    <property type="match status" value="1"/>
</dbReference>
<dbReference type="InterPro" id="IPR043683">
    <property type="entry name" value="TetX_monooxygenase"/>
</dbReference>
<feature type="binding site" evidence="5">
    <location>
        <position position="298"/>
    </location>
    <ligand>
        <name>FAD</name>
        <dbReference type="ChEBI" id="CHEBI:57692"/>
    </ligand>
</feature>
<proteinExistence type="inferred from homology"/>
<dbReference type="PATRIC" id="fig|219572.3.peg.2981"/>
<keyword evidence="2 5" id="KW-0274">FAD</keyword>
<dbReference type="GO" id="GO:0004497">
    <property type="term" value="F:monooxygenase activity"/>
    <property type="evidence" value="ECO:0007669"/>
    <property type="project" value="UniProtKB-UniRule"/>
</dbReference>
<dbReference type="InterPro" id="IPR036188">
    <property type="entry name" value="FAD/NAD-bd_sf"/>
</dbReference>
<dbReference type="PANTHER" id="PTHR46972:SF1">
    <property type="entry name" value="FAD DEPENDENT OXIDOREDUCTASE DOMAIN-CONTAINING PROTEIN"/>
    <property type="match status" value="1"/>
</dbReference>
<dbReference type="InterPro" id="IPR002938">
    <property type="entry name" value="FAD-bd"/>
</dbReference>
<comment type="domain">
    <text evidence="5">Consists of an N-terminal FAD-binding domain with a Rossman fold and a C-terminal substrate-binding domain.</text>
</comment>
<comment type="function">
    <text evidence="5">An FAD-requiring monooxygenase active on some tetracycline antibiotic derivatives, which leads to their inactivation. Hydroxylates carbon 11a of tetracycline and some analogs.</text>
</comment>
<feature type="binding site" evidence="5">
    <location>
        <position position="49"/>
    </location>
    <ligand>
        <name>FAD</name>
        <dbReference type="ChEBI" id="CHEBI:57692"/>
    </ligand>
</feature>
<organism evidence="7 8">
    <name type="scientific">Pseudomonas antarctica</name>
    <dbReference type="NCBI Taxonomy" id="219572"/>
    <lineage>
        <taxon>Bacteria</taxon>
        <taxon>Pseudomonadati</taxon>
        <taxon>Pseudomonadota</taxon>
        <taxon>Gammaproteobacteria</taxon>
        <taxon>Pseudomonadales</taxon>
        <taxon>Pseudomonadaceae</taxon>
        <taxon>Pseudomonas</taxon>
    </lineage>
</organism>
<sequence>MNSNPRIAIIGAGPGGLTLARILHLHGIVATVYEREEHPPSRPQGGTLDLHQDSGLLALEHAGLSDAFQTIARYEDQGTRLLDKTGQVLFDDQGASSEDRPEIDRTELRALLLGSVPQSTVRWNRKMLDLEEAADGGWNLTFDHGNEGPFDCVVGADGTWSRVRPLVSAYEPQYSGLCFVEFGIDDIDRLHPALAAMVGHGKISVQGEGKALIVQRNGNSHVRGYAIFRVPLGWVEKRFDFSSAPAVREGLIQEFAGYTDEILALFRASTNNFAVRPIFALPVGHSWVHRPGLTLIGDAAHAMSPFGGDGVNNAMLDAAELAKLLIECRQCNSAITEYERGMFRRLIPSAKSAAEDAATFLSHDGQALTLVRYQSH</sequence>
<evidence type="ECO:0000313" key="7">
    <source>
        <dbReference type="EMBL" id="ANF86297.1"/>
    </source>
</evidence>
<keyword evidence="3 5" id="KW-0560">Oxidoreductase</keyword>
<dbReference type="GO" id="GO:0071949">
    <property type="term" value="F:FAD binding"/>
    <property type="evidence" value="ECO:0007669"/>
    <property type="project" value="InterPro"/>
</dbReference>
<evidence type="ECO:0000256" key="2">
    <source>
        <dbReference type="ARBA" id="ARBA00022827"/>
    </source>
</evidence>
<dbReference type="GO" id="GO:0005737">
    <property type="term" value="C:cytoplasm"/>
    <property type="evidence" value="ECO:0007669"/>
    <property type="project" value="UniProtKB-SubCell"/>
</dbReference>
<feature type="domain" description="FAD-binding" evidence="6">
    <location>
        <begin position="7"/>
        <end position="168"/>
    </location>
</feature>
<evidence type="ECO:0000256" key="1">
    <source>
        <dbReference type="ARBA" id="ARBA00022630"/>
    </source>
</evidence>
<dbReference type="Pfam" id="PF01494">
    <property type="entry name" value="FAD_binding_3"/>
    <property type="match status" value="2"/>
</dbReference>
<dbReference type="Proteomes" id="UP000077829">
    <property type="component" value="Chromosome"/>
</dbReference>
<dbReference type="RefSeq" id="WP_064452425.1">
    <property type="nucleotide sequence ID" value="NZ_CP015600.1"/>
</dbReference>
<evidence type="ECO:0000313" key="8">
    <source>
        <dbReference type="Proteomes" id="UP000077829"/>
    </source>
</evidence>
<comment type="cofactor">
    <cofactor evidence="5">
        <name>FAD</name>
        <dbReference type="ChEBI" id="CHEBI:57692"/>
    </cofactor>
</comment>
<feature type="binding site" evidence="5">
    <location>
        <position position="105"/>
    </location>
    <ligand>
        <name>FAD</name>
        <dbReference type="ChEBI" id="CHEBI:57692"/>
    </ligand>
</feature>
<dbReference type="HAMAP" id="MF_00845">
    <property type="entry name" value="TetX_monooxygenase"/>
    <property type="match status" value="1"/>
</dbReference>
<accession>A0A172Z1C6</accession>
<dbReference type="SUPFAM" id="SSF51905">
    <property type="entry name" value="FAD/NAD(P)-binding domain"/>
    <property type="match status" value="1"/>
</dbReference>
<comment type="subunit">
    <text evidence="5">Monomer.</text>
</comment>
<dbReference type="EMBL" id="CP015600">
    <property type="protein sequence ID" value="ANF86297.1"/>
    <property type="molecule type" value="Genomic_DNA"/>
</dbReference>
<evidence type="ECO:0000256" key="3">
    <source>
        <dbReference type="ARBA" id="ARBA00023002"/>
    </source>
</evidence>
<gene>
    <name evidence="7" type="ORF">A7J50_2904</name>
</gene>
<evidence type="ECO:0000256" key="4">
    <source>
        <dbReference type="ARBA" id="ARBA00023033"/>
    </source>
</evidence>
<keyword evidence="1 5" id="KW-0285">Flavoprotein</keyword>
<reference evidence="7 8" key="1">
    <citation type="submission" date="2016-05" db="EMBL/GenBank/DDBJ databases">
        <title>Complete genome sequence of Pseudomonas antarctica PAMC 27494.</title>
        <authorList>
            <person name="Lee J."/>
        </authorList>
    </citation>
    <scope>NUCLEOTIDE SEQUENCE [LARGE SCALE GENOMIC DNA]</scope>
    <source>
        <strain evidence="7 8">PAMC 27494</strain>
    </source>
</reference>
<evidence type="ECO:0000256" key="5">
    <source>
        <dbReference type="HAMAP-Rule" id="MF_00845"/>
    </source>
</evidence>
<comment type="similarity">
    <text evidence="5">Belongs to the aromatic-ring hydroxylase family. TetX subfamily.</text>
</comment>